<sequence>MLKFYDKLSQDFTELLESEYNYDTMIEVGEQPFTQLFKVHSAILYQRSSYFQQQLANTVKGNNIFNIKLSNISVKAFNIIIKYIYGGVVSLKNLETSDILDLLIAFNEFNFSELVYCLQTYLIKDSASWLRLNFSHIYKISFQNENFKALQQFCNEIIIKHPNLVFDSDDFITLRENELISLLKHDELQLDESVIWDKVILWGKAQIPDLPSDYEQWNKENFKSLKITLKNCLPHIRYFQIPADEVYDKIRPYKKILEENLWDDIMAKFASPNKPVTSTILHPRKKLTPQLPPRKLIFIPSSIINLEHAAEISSWIDRHSYNITEIPYEFKLLLRGSRDGFDDKTFHKLCDNIPGLIVVIKVENSNEILGGYNPLDWKSTNNEYTKAPGSFIFSLKNENMKESILSRVNDQSDAIYHNQYYGPWFYYFGHHDFYGPKKWYYKSNGNTYQPPIRNATDYTFSIDDYEVFQIYQMHKFY</sequence>
<dbReference type="SMART" id="SM00584">
    <property type="entry name" value="TLDc"/>
    <property type="match status" value="1"/>
</dbReference>
<protein>
    <recommendedName>
        <fullName evidence="5">Kelch-like protein 17</fullName>
    </recommendedName>
</protein>
<dbReference type="PROSITE" id="PS51886">
    <property type="entry name" value="TLDC"/>
    <property type="match status" value="1"/>
</dbReference>
<proteinExistence type="predicted"/>
<dbReference type="InterPro" id="IPR006571">
    <property type="entry name" value="TLDc_dom"/>
</dbReference>
<dbReference type="InterPro" id="IPR011705">
    <property type="entry name" value="BACK"/>
</dbReference>
<organism evidence="3 4">
    <name type="scientific">Gigaspora rosea</name>
    <dbReference type="NCBI Taxonomy" id="44941"/>
    <lineage>
        <taxon>Eukaryota</taxon>
        <taxon>Fungi</taxon>
        <taxon>Fungi incertae sedis</taxon>
        <taxon>Mucoromycota</taxon>
        <taxon>Glomeromycotina</taxon>
        <taxon>Glomeromycetes</taxon>
        <taxon>Diversisporales</taxon>
        <taxon>Gigasporaceae</taxon>
        <taxon>Gigaspora</taxon>
    </lineage>
</organism>
<dbReference type="OrthoDB" id="2313186at2759"/>
<evidence type="ECO:0000259" key="2">
    <source>
        <dbReference type="PROSITE" id="PS51886"/>
    </source>
</evidence>
<dbReference type="InterPro" id="IPR011333">
    <property type="entry name" value="SKP1/BTB/POZ_sf"/>
</dbReference>
<evidence type="ECO:0000313" key="4">
    <source>
        <dbReference type="Proteomes" id="UP000266673"/>
    </source>
</evidence>
<evidence type="ECO:0008006" key="5">
    <source>
        <dbReference type="Google" id="ProtNLM"/>
    </source>
</evidence>
<dbReference type="Gene3D" id="3.30.710.10">
    <property type="entry name" value="Potassium Channel Kv1.1, Chain A"/>
    <property type="match status" value="1"/>
</dbReference>
<dbReference type="PANTHER" id="PTHR45774">
    <property type="entry name" value="BTB/POZ DOMAIN-CONTAINING"/>
    <property type="match status" value="1"/>
</dbReference>
<dbReference type="Pfam" id="PF07534">
    <property type="entry name" value="TLD"/>
    <property type="match status" value="1"/>
</dbReference>
<dbReference type="Pfam" id="PF00651">
    <property type="entry name" value="BTB"/>
    <property type="match status" value="1"/>
</dbReference>
<feature type="domain" description="TLDc" evidence="2">
    <location>
        <begin position="302"/>
        <end position="471"/>
    </location>
</feature>
<name>A0A397W6M0_9GLOM</name>
<dbReference type="Gene3D" id="1.25.40.420">
    <property type="match status" value="1"/>
</dbReference>
<dbReference type="PROSITE" id="PS50097">
    <property type="entry name" value="BTB"/>
    <property type="match status" value="1"/>
</dbReference>
<feature type="domain" description="BTB" evidence="1">
    <location>
        <begin position="22"/>
        <end position="93"/>
    </location>
</feature>
<dbReference type="InterPro" id="IPR000210">
    <property type="entry name" value="BTB/POZ_dom"/>
</dbReference>
<dbReference type="CDD" id="cd14733">
    <property type="entry name" value="BACK"/>
    <property type="match status" value="1"/>
</dbReference>
<dbReference type="SUPFAM" id="SSF54695">
    <property type="entry name" value="POZ domain"/>
    <property type="match status" value="1"/>
</dbReference>
<dbReference type="EMBL" id="QKWP01000030">
    <property type="protein sequence ID" value="RIB29731.1"/>
    <property type="molecule type" value="Genomic_DNA"/>
</dbReference>
<dbReference type="Pfam" id="PF07707">
    <property type="entry name" value="BACK"/>
    <property type="match status" value="1"/>
</dbReference>
<dbReference type="SMART" id="SM00225">
    <property type="entry name" value="BTB"/>
    <property type="match status" value="1"/>
</dbReference>
<keyword evidence="4" id="KW-1185">Reference proteome</keyword>
<reference evidence="3 4" key="1">
    <citation type="submission" date="2018-06" db="EMBL/GenBank/DDBJ databases">
        <title>Comparative genomics reveals the genomic features of Rhizophagus irregularis, R. cerebriforme, R. diaphanum and Gigaspora rosea, and their symbiotic lifestyle signature.</title>
        <authorList>
            <person name="Morin E."/>
            <person name="San Clemente H."/>
            <person name="Chen E.C.H."/>
            <person name="De La Providencia I."/>
            <person name="Hainaut M."/>
            <person name="Kuo A."/>
            <person name="Kohler A."/>
            <person name="Murat C."/>
            <person name="Tang N."/>
            <person name="Roy S."/>
            <person name="Loubradou J."/>
            <person name="Henrissat B."/>
            <person name="Grigoriev I.V."/>
            <person name="Corradi N."/>
            <person name="Roux C."/>
            <person name="Martin F.M."/>
        </authorList>
    </citation>
    <scope>NUCLEOTIDE SEQUENCE [LARGE SCALE GENOMIC DNA]</scope>
    <source>
        <strain evidence="3 4">DAOM 194757</strain>
    </source>
</reference>
<dbReference type="PANTHER" id="PTHR45774:SF3">
    <property type="entry name" value="BTB (POZ) DOMAIN-CONTAINING 2B-RELATED"/>
    <property type="match status" value="1"/>
</dbReference>
<comment type="caution">
    <text evidence="3">The sequence shown here is derived from an EMBL/GenBank/DDBJ whole genome shotgun (WGS) entry which is preliminary data.</text>
</comment>
<evidence type="ECO:0000313" key="3">
    <source>
        <dbReference type="EMBL" id="RIB29731.1"/>
    </source>
</evidence>
<dbReference type="AlphaFoldDB" id="A0A397W6M0"/>
<gene>
    <name evidence="3" type="ORF">C2G38_2154524</name>
</gene>
<accession>A0A397W6M0</accession>
<dbReference type="Proteomes" id="UP000266673">
    <property type="component" value="Unassembled WGS sequence"/>
</dbReference>
<evidence type="ECO:0000259" key="1">
    <source>
        <dbReference type="PROSITE" id="PS50097"/>
    </source>
</evidence>